<dbReference type="InterPro" id="IPR000253">
    <property type="entry name" value="FHA_dom"/>
</dbReference>
<dbReference type="FunFam" id="2.60.200.20:FF:000012">
    <property type="entry name" value="Nuclear inhibitor of protein phosphatase 1"/>
    <property type="match status" value="1"/>
</dbReference>
<evidence type="ECO:0000256" key="11">
    <source>
        <dbReference type="ARBA" id="ARBA00023242"/>
    </source>
</evidence>
<keyword evidence="3" id="KW-0597">Phosphoprotein</keyword>
<evidence type="ECO:0000256" key="3">
    <source>
        <dbReference type="ARBA" id="ARBA00022553"/>
    </source>
</evidence>
<evidence type="ECO:0000256" key="4">
    <source>
        <dbReference type="ARBA" id="ARBA00022664"/>
    </source>
</evidence>
<dbReference type="GO" id="GO:0005681">
    <property type="term" value="C:spliceosomal complex"/>
    <property type="evidence" value="ECO:0007669"/>
    <property type="project" value="UniProtKB-KW"/>
</dbReference>
<keyword evidence="7" id="KW-0805">Transcription regulation</keyword>
<evidence type="ECO:0000256" key="13">
    <source>
        <dbReference type="ARBA" id="ARBA00077703"/>
    </source>
</evidence>
<evidence type="ECO:0000256" key="6">
    <source>
        <dbReference type="ARBA" id="ARBA00022884"/>
    </source>
</evidence>
<dbReference type="Pfam" id="PF00498">
    <property type="entry name" value="FHA"/>
    <property type="match status" value="1"/>
</dbReference>
<proteinExistence type="predicted"/>
<dbReference type="CDD" id="cd22674">
    <property type="entry name" value="FHA_PPP1R8"/>
    <property type="match status" value="1"/>
</dbReference>
<keyword evidence="11" id="KW-0539">Nucleus</keyword>
<reference evidence="16" key="1">
    <citation type="submission" date="2020-11" db="EMBL/GenBank/DDBJ databases">
        <authorList>
            <person name="Tran Van P."/>
        </authorList>
    </citation>
    <scope>NUCLEOTIDE SEQUENCE</scope>
</reference>
<evidence type="ECO:0000256" key="10">
    <source>
        <dbReference type="ARBA" id="ARBA00023187"/>
    </source>
</evidence>
<sequence>MANHYDVPSWAGKPPVGLHLDVLKGDKLIQKLMIDEKKCYLFGRNPQMNDFCIDHASCSRVHSALVYHKQLNRAFLVDLGSTHGTYIGSLRLEADKPTQLPIDSTFHFGASTRYYIIRERPQTGSRPIIEELEKNSEEAEGGLLGLPETETELDNLTEFNTAHNRRISMLGIPDEEIRPTSRKRKKKIITFSEEEEVINPEDVDPSVGRFRNMIHTTVIPTKQWRHVSAFPSPTRLLRLRWPLLLCPQVLNLGPSLRDLSSSTSPARRSTPKRHGRGRSPCLRYLCEGLYDIIDGLKQINNATGRLEKEVSFRNKISATEEAAMNMVTFSMKFFENFGDEKAAEEILRERGDRYHLKGVSIEVIFLFTSCRVLQRMSNLAESQQIHTGIHFSYTLSKLIFAITELLAGSRYKGYLGLFPYEVKHIRKLWAIIKDDKRAHDYCLKNYGLIYFERKMNYFKSFDEFLQNLNSDHATEEALKQLVINLSAKDSSPVESFLDILFRAPAYLIHYSPVKVQDKEIRSLYKGLCAVAAKILVALQDTIETSISLKFIQESDDGMTTSGVNLG</sequence>
<keyword evidence="8" id="KW-0238">DNA-binding</keyword>
<dbReference type="SMART" id="SM00240">
    <property type="entry name" value="FHA"/>
    <property type="match status" value="1"/>
</dbReference>
<dbReference type="GO" id="GO:0003723">
    <property type="term" value="F:RNA binding"/>
    <property type="evidence" value="ECO:0007669"/>
    <property type="project" value="UniProtKB-KW"/>
</dbReference>
<organism evidence="16">
    <name type="scientific">Timema californicum</name>
    <name type="common">California timema</name>
    <name type="synonym">Walking stick</name>
    <dbReference type="NCBI Taxonomy" id="61474"/>
    <lineage>
        <taxon>Eukaryota</taxon>
        <taxon>Metazoa</taxon>
        <taxon>Ecdysozoa</taxon>
        <taxon>Arthropoda</taxon>
        <taxon>Hexapoda</taxon>
        <taxon>Insecta</taxon>
        <taxon>Pterygota</taxon>
        <taxon>Neoptera</taxon>
        <taxon>Polyneoptera</taxon>
        <taxon>Phasmatodea</taxon>
        <taxon>Timematodea</taxon>
        <taxon>Timematoidea</taxon>
        <taxon>Timematidae</taxon>
        <taxon>Timema</taxon>
    </lineage>
</organism>
<protein>
    <recommendedName>
        <fullName evidence="12">Nuclear inhibitor of protein phosphatase 1</fullName>
    </recommendedName>
    <alternativeName>
        <fullName evidence="13">Protein phosphatase 1 regulatory inhibitor subunit 8</fullName>
    </alternativeName>
</protein>
<feature type="region of interest" description="Disordered" evidence="14">
    <location>
        <begin position="257"/>
        <end position="277"/>
    </location>
</feature>
<dbReference type="Gene3D" id="2.60.200.20">
    <property type="match status" value="1"/>
</dbReference>
<evidence type="ECO:0000256" key="5">
    <source>
        <dbReference type="ARBA" id="ARBA00022728"/>
    </source>
</evidence>
<keyword evidence="4" id="KW-0507">mRNA processing</keyword>
<evidence type="ECO:0000256" key="14">
    <source>
        <dbReference type="SAM" id="MobiDB-lite"/>
    </source>
</evidence>
<dbReference type="GO" id="GO:0003677">
    <property type="term" value="F:DNA binding"/>
    <property type="evidence" value="ECO:0007669"/>
    <property type="project" value="UniProtKB-KW"/>
</dbReference>
<evidence type="ECO:0000256" key="9">
    <source>
        <dbReference type="ARBA" id="ARBA00023163"/>
    </source>
</evidence>
<dbReference type="PANTHER" id="PTHR23308">
    <property type="entry name" value="NUCLEAR INHIBITOR OF PROTEIN PHOSPHATASE-1"/>
    <property type="match status" value="1"/>
</dbReference>
<dbReference type="Gene3D" id="6.10.250.1290">
    <property type="match status" value="1"/>
</dbReference>
<keyword evidence="5" id="KW-0747">Spliceosome</keyword>
<evidence type="ECO:0000256" key="12">
    <source>
        <dbReference type="ARBA" id="ARBA00068386"/>
    </source>
</evidence>
<accession>A0A7R9J8C6</accession>
<dbReference type="SUPFAM" id="SSF49879">
    <property type="entry name" value="SMAD/FHA domain"/>
    <property type="match status" value="1"/>
</dbReference>
<keyword evidence="2" id="KW-0678">Repressor</keyword>
<dbReference type="InterPro" id="IPR050923">
    <property type="entry name" value="Cell_Proc_Reg/RNA_Proc"/>
</dbReference>
<evidence type="ECO:0000256" key="8">
    <source>
        <dbReference type="ARBA" id="ARBA00023125"/>
    </source>
</evidence>
<gene>
    <name evidence="16" type="ORF">TCMB3V08_LOCUS6826</name>
</gene>
<evidence type="ECO:0000256" key="7">
    <source>
        <dbReference type="ARBA" id="ARBA00023015"/>
    </source>
</evidence>
<comment type="subcellular location">
    <subcellularLocation>
        <location evidence="1">Nucleus speckle</location>
    </subcellularLocation>
</comment>
<evidence type="ECO:0000256" key="1">
    <source>
        <dbReference type="ARBA" id="ARBA00004324"/>
    </source>
</evidence>
<evidence type="ECO:0000313" key="16">
    <source>
        <dbReference type="EMBL" id="CAD7574206.1"/>
    </source>
</evidence>
<keyword evidence="6" id="KW-0694">RNA-binding</keyword>
<dbReference type="GO" id="GO:0006397">
    <property type="term" value="P:mRNA processing"/>
    <property type="evidence" value="ECO:0007669"/>
    <property type="project" value="UniProtKB-KW"/>
</dbReference>
<keyword evidence="9" id="KW-0804">Transcription</keyword>
<evidence type="ECO:0000259" key="15">
    <source>
        <dbReference type="PROSITE" id="PS50006"/>
    </source>
</evidence>
<feature type="domain" description="FHA" evidence="15">
    <location>
        <begin position="40"/>
        <end position="92"/>
    </location>
</feature>
<dbReference type="GO" id="GO:0016607">
    <property type="term" value="C:nuclear speck"/>
    <property type="evidence" value="ECO:0007669"/>
    <property type="project" value="UniProtKB-SubCell"/>
</dbReference>
<evidence type="ECO:0000256" key="2">
    <source>
        <dbReference type="ARBA" id="ARBA00022491"/>
    </source>
</evidence>
<dbReference type="PROSITE" id="PS50006">
    <property type="entry name" value="FHA_DOMAIN"/>
    <property type="match status" value="1"/>
</dbReference>
<dbReference type="InterPro" id="IPR008984">
    <property type="entry name" value="SMAD_FHA_dom_sf"/>
</dbReference>
<dbReference type="EMBL" id="OE182171">
    <property type="protein sequence ID" value="CAD7574206.1"/>
    <property type="molecule type" value="Genomic_DNA"/>
</dbReference>
<dbReference type="GO" id="GO:0008380">
    <property type="term" value="P:RNA splicing"/>
    <property type="evidence" value="ECO:0007669"/>
    <property type="project" value="UniProtKB-KW"/>
</dbReference>
<keyword evidence="10" id="KW-0508">mRNA splicing</keyword>
<name>A0A7R9J8C6_TIMCA</name>
<dbReference type="AlphaFoldDB" id="A0A7R9J8C6"/>